<dbReference type="RefSeq" id="WP_264076027.1">
    <property type="nucleotide sequence ID" value="NZ_CP076676.1"/>
</dbReference>
<evidence type="ECO:0008006" key="3">
    <source>
        <dbReference type="Google" id="ProtNLM"/>
    </source>
</evidence>
<name>A0AAX3E2D2_RHOPL</name>
<protein>
    <recommendedName>
        <fullName evidence="3">MarR family transcriptional regulator</fullName>
    </recommendedName>
</protein>
<proteinExistence type="predicted"/>
<reference evidence="1" key="1">
    <citation type="journal article" date="2022" name="Biol. Control">
        <title>In silico genomic analysis of Rhodopseudomonas palustris strains revealed potential biocontrol agents and crop yield enhancers.</title>
        <authorList>
            <person name="Surachat K."/>
            <person name="Kantachote D."/>
            <person name="Deachamag P."/>
            <person name="Wonglapsuwan M."/>
        </authorList>
    </citation>
    <scope>NUCLEOTIDE SEQUENCE</scope>
    <source>
        <strain evidence="1">TLS06</strain>
    </source>
</reference>
<gene>
    <name evidence="1" type="ORF">KQX62_08140</name>
</gene>
<evidence type="ECO:0000313" key="2">
    <source>
        <dbReference type="Proteomes" id="UP001163166"/>
    </source>
</evidence>
<accession>A0AAX3E2D2</accession>
<dbReference type="Proteomes" id="UP001163166">
    <property type="component" value="Chromosome"/>
</dbReference>
<dbReference type="EMBL" id="CP076676">
    <property type="protein sequence ID" value="UYO41248.1"/>
    <property type="molecule type" value="Genomic_DNA"/>
</dbReference>
<dbReference type="AlphaFoldDB" id="A0AAX3E2D2"/>
<organism evidence="1 2">
    <name type="scientific">Rhodopseudomonas palustris</name>
    <dbReference type="NCBI Taxonomy" id="1076"/>
    <lineage>
        <taxon>Bacteria</taxon>
        <taxon>Pseudomonadati</taxon>
        <taxon>Pseudomonadota</taxon>
        <taxon>Alphaproteobacteria</taxon>
        <taxon>Hyphomicrobiales</taxon>
        <taxon>Nitrobacteraceae</taxon>
        <taxon>Rhodopseudomonas</taxon>
    </lineage>
</organism>
<sequence>MPTAARLYARLLRTPQLDLAIAGLHAQEMSRATTYGLRWRVLSDAGGFAVALLIAAHCGSARAAAIADAAQSLGLASHCRVHATIQTLIHLGGVRACGDPRDGRTRLLAPNSWLLDFLDDWLRAQLNALFECTSITANHDAARAALGEAVRAAPATFLRLGPLDWLVHAVGGEAWLLSVLTKAREHASCGVVSTPSLKLLARQTSISRAHYATLRSKAELRGLLLRSPATSELRLTRPFLLQSRMYFARRLALIGAVVS</sequence>
<evidence type="ECO:0000313" key="1">
    <source>
        <dbReference type="EMBL" id="UYO41248.1"/>
    </source>
</evidence>